<comment type="caution">
    <text evidence="3">The sequence shown here is derived from an EMBL/GenBank/DDBJ whole genome shotgun (WGS) entry which is preliminary data.</text>
</comment>
<name>A0A2U1SWN1_9MICO</name>
<dbReference type="EMBL" id="QEEX01000002">
    <property type="protein sequence ID" value="PWB96006.1"/>
    <property type="molecule type" value="Genomic_DNA"/>
</dbReference>
<evidence type="ECO:0000256" key="1">
    <source>
        <dbReference type="SAM" id="Phobius"/>
    </source>
</evidence>
<evidence type="ECO:0000313" key="3">
    <source>
        <dbReference type="EMBL" id="PWB96006.1"/>
    </source>
</evidence>
<keyword evidence="1" id="KW-0812">Transmembrane</keyword>
<accession>A0A2U1SWN1</accession>
<evidence type="ECO:0000313" key="4">
    <source>
        <dbReference type="Proteomes" id="UP000244978"/>
    </source>
</evidence>
<proteinExistence type="predicted"/>
<gene>
    <name evidence="3" type="ORF">DF220_11440</name>
</gene>
<keyword evidence="1" id="KW-0472">Membrane</keyword>
<dbReference type="PANTHER" id="PTHR37938:SF1">
    <property type="entry name" value="BLL0215 PROTEIN"/>
    <property type="match status" value="1"/>
</dbReference>
<dbReference type="AlphaFoldDB" id="A0A2U1SWN1"/>
<dbReference type="Pfam" id="PF03703">
    <property type="entry name" value="bPH_2"/>
    <property type="match status" value="1"/>
</dbReference>
<dbReference type="Proteomes" id="UP000244978">
    <property type="component" value="Unassembled WGS sequence"/>
</dbReference>
<dbReference type="RefSeq" id="WP_108998282.1">
    <property type="nucleotide sequence ID" value="NZ_QEEX01000002.1"/>
</dbReference>
<keyword evidence="4" id="KW-1185">Reference proteome</keyword>
<reference evidence="4" key="1">
    <citation type="submission" date="2018-04" db="EMBL/GenBank/DDBJ databases">
        <authorList>
            <person name="Liu S."/>
            <person name="Wang Z."/>
            <person name="Li J."/>
        </authorList>
    </citation>
    <scope>NUCLEOTIDE SEQUENCE [LARGE SCALE GENOMIC DNA]</scope>
    <source>
        <strain evidence="4">S1194</strain>
    </source>
</reference>
<keyword evidence="1" id="KW-1133">Transmembrane helix</keyword>
<dbReference type="InterPro" id="IPR005182">
    <property type="entry name" value="YdbS-like_PH"/>
</dbReference>
<organism evidence="3 4">
    <name type="scientific">Homoserinimonas hongtaonis</name>
    <dbReference type="NCBI Taxonomy" id="2079791"/>
    <lineage>
        <taxon>Bacteria</taxon>
        <taxon>Bacillati</taxon>
        <taxon>Actinomycetota</taxon>
        <taxon>Actinomycetes</taxon>
        <taxon>Micrococcales</taxon>
        <taxon>Microbacteriaceae</taxon>
        <taxon>Homoserinimonas</taxon>
    </lineage>
</organism>
<dbReference type="PANTHER" id="PTHR37938">
    <property type="entry name" value="BLL0215 PROTEIN"/>
    <property type="match status" value="1"/>
</dbReference>
<sequence length="178" mass="19734">MATDTDGAAINGERVVARLRPHARALFWPSLLLIVGGGTLAYFSNVFPEEWQNVALVGVGGLLLALLWLIPLFRWLSTRYTVTTRRLVMRRGLFTRIRQEILHSRGYDVTLSRGALQSMFRSGDVIINAGLEQPLVLRDVPSADLVHDALHDLMERNMNPRGHAASAAGDETTAYGVR</sequence>
<evidence type="ECO:0000259" key="2">
    <source>
        <dbReference type="Pfam" id="PF03703"/>
    </source>
</evidence>
<feature type="transmembrane region" description="Helical" evidence="1">
    <location>
        <begin position="25"/>
        <end position="43"/>
    </location>
</feature>
<feature type="transmembrane region" description="Helical" evidence="1">
    <location>
        <begin position="55"/>
        <end position="76"/>
    </location>
</feature>
<feature type="domain" description="YdbS-like PH" evidence="2">
    <location>
        <begin position="75"/>
        <end position="146"/>
    </location>
</feature>
<protein>
    <recommendedName>
        <fullName evidence="2">YdbS-like PH domain-containing protein</fullName>
    </recommendedName>
</protein>